<dbReference type="AlphaFoldDB" id="A0A7C2ZPM6"/>
<reference evidence="3" key="1">
    <citation type="journal article" date="2020" name="mSystems">
        <title>Genome- and Community-Level Interaction Insights into Carbon Utilization and Element Cycling Functions of Hydrothermarchaeota in Hydrothermal Sediment.</title>
        <authorList>
            <person name="Zhou Z."/>
            <person name="Liu Y."/>
            <person name="Xu W."/>
            <person name="Pan J."/>
            <person name="Luo Z.H."/>
            <person name="Li M."/>
        </authorList>
    </citation>
    <scope>NUCLEOTIDE SEQUENCE [LARGE SCALE GENOMIC DNA]</scope>
    <source>
        <strain evidence="3">SpSt-132</strain>
    </source>
</reference>
<evidence type="ECO:0000313" key="3">
    <source>
        <dbReference type="EMBL" id="HEW46473.1"/>
    </source>
</evidence>
<dbReference type="EMBL" id="DSFP01000065">
    <property type="protein sequence ID" value="HEW46473.1"/>
    <property type="molecule type" value="Genomic_DNA"/>
</dbReference>
<sequence>MAFRRLLFILFLFLSGTYANTLHEIDENKLKEFIKNTFSNYRSSEFIIRSDNLFEKPFIVGRSKNLILVHFASMGATTDLTVLLIYKDNNFQVAKIKDGDKYKDAIFLVCAGGAGRYSHNVKLEEKLKVYEYSIYGKKEDYCRAKVYDFDGKFFVINDQESTIESKNYCRKVCKELDIKSKACMF</sequence>
<feature type="signal peptide" evidence="1">
    <location>
        <begin position="1"/>
        <end position="19"/>
    </location>
</feature>
<comment type="caution">
    <text evidence="3">The sequence shown here is derived from an EMBL/GenBank/DDBJ whole genome shotgun (WGS) entry which is preliminary data.</text>
</comment>
<accession>A0A7C2ZPM6</accession>
<keyword evidence="1" id="KW-0732">Signal</keyword>
<evidence type="ECO:0000259" key="2">
    <source>
        <dbReference type="PROSITE" id="PS50057"/>
    </source>
</evidence>
<proteinExistence type="predicted"/>
<dbReference type="InterPro" id="IPR000299">
    <property type="entry name" value="FERM_domain"/>
</dbReference>
<evidence type="ECO:0000256" key="1">
    <source>
        <dbReference type="SAM" id="SignalP"/>
    </source>
</evidence>
<name>A0A7C2ZPM6_9AQUI</name>
<feature type="chain" id="PRO_5028263940" description="FERM domain-containing protein" evidence="1">
    <location>
        <begin position="20"/>
        <end position="185"/>
    </location>
</feature>
<gene>
    <name evidence="3" type="ORF">ENO47_07415</name>
</gene>
<feature type="domain" description="FERM" evidence="2">
    <location>
        <begin position="142"/>
        <end position="185"/>
    </location>
</feature>
<organism evidence="3">
    <name type="scientific">Hydrogenobacter sp</name>
    <dbReference type="NCBI Taxonomy" id="2152829"/>
    <lineage>
        <taxon>Bacteria</taxon>
        <taxon>Pseudomonadati</taxon>
        <taxon>Aquificota</taxon>
        <taxon>Aquificia</taxon>
        <taxon>Aquificales</taxon>
        <taxon>Aquificaceae</taxon>
        <taxon>Hydrogenobacter</taxon>
    </lineage>
</organism>
<dbReference type="PROSITE" id="PS50057">
    <property type="entry name" value="FERM_3"/>
    <property type="match status" value="1"/>
</dbReference>
<protein>
    <recommendedName>
        <fullName evidence="2">FERM domain-containing protein</fullName>
    </recommendedName>
</protein>